<gene>
    <name evidence="2" type="ORF">J4051_16265</name>
</gene>
<dbReference type="Proteomes" id="UP000681315">
    <property type="component" value="Unassembled WGS sequence"/>
</dbReference>
<accession>A0ABS3SVU4</accession>
<comment type="caution">
    <text evidence="2">The sequence shown here is derived from an EMBL/GenBank/DDBJ whole genome shotgun (WGS) entry which is preliminary data.</text>
</comment>
<name>A0ABS3SVU4_9FLAO</name>
<proteinExistence type="predicted"/>
<dbReference type="EMBL" id="JAGEVG010000022">
    <property type="protein sequence ID" value="MBO3099829.1"/>
    <property type="molecule type" value="Genomic_DNA"/>
</dbReference>
<keyword evidence="1" id="KW-0732">Signal</keyword>
<protein>
    <submittedName>
        <fullName evidence="2">Uncharacterized protein</fullName>
    </submittedName>
</protein>
<dbReference type="RefSeq" id="WP_208234937.1">
    <property type="nucleotide sequence ID" value="NZ_JAGEVG010000022.1"/>
</dbReference>
<sequence>MKTLLTPIFGLIMILSTNAQVGVNNPNPEQALDVNGKVKITDDATAPTAGTIRYTTVSDDFEGYNGTQWKSLTEQKSSGTPSDPVPYFGRSNPVPVGNALGSPGVVTLQSWENYAATFSTVPSGKFFLVTRIQVQDNNLTTMFERMDCYVYAQGSSVRTNTQVRMVGSNRELVTLTGDQSNPLLILRPGDRIAIFNNSQASETTLNVLIHGFLVNALDF</sequence>
<evidence type="ECO:0000256" key="1">
    <source>
        <dbReference type="SAM" id="SignalP"/>
    </source>
</evidence>
<reference evidence="2 3" key="1">
    <citation type="submission" date="2021-03" db="EMBL/GenBank/DDBJ databases">
        <title>Gelidibacter sp. nov., isolated from costal sediment.</title>
        <authorList>
            <person name="Lun K.-Y."/>
        </authorList>
    </citation>
    <scope>NUCLEOTIDE SEQUENCE [LARGE SCALE GENOMIC DNA]</scope>
    <source>
        <strain evidence="2 3">DF109</strain>
    </source>
</reference>
<feature type="chain" id="PRO_5045874851" evidence="1">
    <location>
        <begin position="20"/>
        <end position="219"/>
    </location>
</feature>
<keyword evidence="3" id="KW-1185">Reference proteome</keyword>
<evidence type="ECO:0000313" key="3">
    <source>
        <dbReference type="Proteomes" id="UP000681315"/>
    </source>
</evidence>
<organism evidence="2 3">
    <name type="scientific">Gelidibacter pelagius</name>
    <dbReference type="NCBI Taxonomy" id="2819985"/>
    <lineage>
        <taxon>Bacteria</taxon>
        <taxon>Pseudomonadati</taxon>
        <taxon>Bacteroidota</taxon>
        <taxon>Flavobacteriia</taxon>
        <taxon>Flavobacteriales</taxon>
        <taxon>Flavobacteriaceae</taxon>
        <taxon>Gelidibacter</taxon>
    </lineage>
</organism>
<feature type="signal peptide" evidence="1">
    <location>
        <begin position="1"/>
        <end position="19"/>
    </location>
</feature>
<evidence type="ECO:0000313" key="2">
    <source>
        <dbReference type="EMBL" id="MBO3099829.1"/>
    </source>
</evidence>